<protein>
    <recommendedName>
        <fullName evidence="3">Ferritin/DPS domain-containing protein</fullName>
    </recommendedName>
</protein>
<evidence type="ECO:0000256" key="1">
    <source>
        <dbReference type="ARBA" id="ARBA00009497"/>
    </source>
</evidence>
<comment type="similarity">
    <text evidence="1 2">Belongs to the Dps family.</text>
</comment>
<dbReference type="InterPro" id="IPR009078">
    <property type="entry name" value="Ferritin-like_SF"/>
</dbReference>
<dbReference type="PATRIC" id="fig|1562970.3.peg.964"/>
<dbReference type="STRING" id="1562970.ING2E5B_0976"/>
<dbReference type="PANTHER" id="PTHR42932">
    <property type="entry name" value="GENERAL STRESS PROTEIN 20U"/>
    <property type="match status" value="1"/>
</dbReference>
<gene>
    <name evidence="4" type="ORF">ING2E5B_0976</name>
</gene>
<sequence length="157" mass="17690">MKTLDYLQLDSEKTKKTVDGLQKLLANLQLYYTNLRGFHWNVKGTLFFGAHEKFEEYYDATADHIDEVAERILMLGGVPAHNFSDYLKTASIKESGVLTDPTEMFKLVLDYLKELLALEREVLNAASEAEDEGTVALVSDLISGHEKDVWMIAATLS</sequence>
<dbReference type="InterPro" id="IPR008331">
    <property type="entry name" value="Ferritin_DPS_dom"/>
</dbReference>
<proteinExistence type="inferred from homology"/>
<dbReference type="InterPro" id="IPR023188">
    <property type="entry name" value="DPS_DNA-bd_CS"/>
</dbReference>
<dbReference type="Pfam" id="PF00210">
    <property type="entry name" value="Ferritin"/>
    <property type="match status" value="1"/>
</dbReference>
<dbReference type="PROSITE" id="PS00819">
    <property type="entry name" value="DPS_2"/>
    <property type="match status" value="1"/>
</dbReference>
<dbReference type="OrthoDB" id="9797023at2"/>
<dbReference type="InterPro" id="IPR002177">
    <property type="entry name" value="DPS_DNA-bd"/>
</dbReference>
<name>A0A098BYH8_9BACT</name>
<dbReference type="EMBL" id="LN515532">
    <property type="protein sequence ID" value="CEA15730.1"/>
    <property type="molecule type" value="Genomic_DNA"/>
</dbReference>
<dbReference type="PANTHER" id="PTHR42932:SF1">
    <property type="entry name" value="GENERAL STRESS PROTEIN 20U"/>
    <property type="match status" value="1"/>
</dbReference>
<feature type="domain" description="Ferritin/DPS" evidence="3">
    <location>
        <begin position="19"/>
        <end position="156"/>
    </location>
</feature>
<dbReference type="HOGENOM" id="CLU_098183_2_2_10"/>
<dbReference type="SUPFAM" id="SSF47240">
    <property type="entry name" value="Ferritin-like"/>
    <property type="match status" value="1"/>
</dbReference>
<dbReference type="GO" id="GO:0016722">
    <property type="term" value="F:oxidoreductase activity, acting on metal ions"/>
    <property type="evidence" value="ECO:0007669"/>
    <property type="project" value="InterPro"/>
</dbReference>
<evidence type="ECO:0000313" key="5">
    <source>
        <dbReference type="Proteomes" id="UP000032417"/>
    </source>
</evidence>
<evidence type="ECO:0000256" key="2">
    <source>
        <dbReference type="RuleBase" id="RU003875"/>
    </source>
</evidence>
<organism evidence="4 5">
    <name type="scientific">Fermentimonas caenicola</name>
    <dbReference type="NCBI Taxonomy" id="1562970"/>
    <lineage>
        <taxon>Bacteria</taxon>
        <taxon>Pseudomonadati</taxon>
        <taxon>Bacteroidota</taxon>
        <taxon>Bacteroidia</taxon>
        <taxon>Bacteroidales</taxon>
        <taxon>Dysgonomonadaceae</taxon>
        <taxon>Fermentimonas</taxon>
    </lineage>
</organism>
<dbReference type="Gene3D" id="1.20.1260.10">
    <property type="match status" value="1"/>
</dbReference>
<dbReference type="PIRSF" id="PIRSF005900">
    <property type="entry name" value="Dps"/>
    <property type="match status" value="1"/>
</dbReference>
<dbReference type="KEGG" id="pbt:ING2E5B_0976"/>
<dbReference type="CDD" id="cd01043">
    <property type="entry name" value="DPS"/>
    <property type="match status" value="1"/>
</dbReference>
<evidence type="ECO:0000259" key="3">
    <source>
        <dbReference type="Pfam" id="PF00210"/>
    </source>
</evidence>
<dbReference type="AlphaFoldDB" id="A0A098BYH8"/>
<keyword evidence="5" id="KW-1185">Reference proteome</keyword>
<dbReference type="GO" id="GO:0008199">
    <property type="term" value="F:ferric iron binding"/>
    <property type="evidence" value="ECO:0007669"/>
    <property type="project" value="InterPro"/>
</dbReference>
<dbReference type="Proteomes" id="UP000032417">
    <property type="component" value="Chromosome 1"/>
</dbReference>
<dbReference type="PRINTS" id="PR01346">
    <property type="entry name" value="HELNAPAPROT"/>
</dbReference>
<accession>A0A098BYH8</accession>
<reference evidence="4 5" key="1">
    <citation type="submission" date="2014-08" db="EMBL/GenBank/DDBJ databases">
        <authorList>
            <person name="Wibberg D."/>
        </authorList>
    </citation>
    <scope>NUCLEOTIDE SEQUENCE [LARGE SCALE GENOMIC DNA]</scope>
    <source>
        <strain evidence="5">ING2-E5B</strain>
    </source>
</reference>
<evidence type="ECO:0000313" key="4">
    <source>
        <dbReference type="EMBL" id="CEA15730.1"/>
    </source>
</evidence>
<dbReference type="InterPro" id="IPR012347">
    <property type="entry name" value="Ferritin-like"/>
</dbReference>